<proteinExistence type="predicted"/>
<protein>
    <submittedName>
        <fullName evidence="1">Uncharacterized protein</fullName>
    </submittedName>
</protein>
<reference evidence="1 2" key="1">
    <citation type="journal article" date="2023" name="J. Hered.">
        <title>Chromosome-level genome of the wood stork (Mycteria americana) provides insight into avian chromosome evolution.</title>
        <authorList>
            <person name="Flamio R. Jr."/>
            <person name="Ramstad K.M."/>
        </authorList>
    </citation>
    <scope>NUCLEOTIDE SEQUENCE [LARGE SCALE GENOMIC DNA]</scope>
    <source>
        <strain evidence="1">JAX WOST 10</strain>
    </source>
</reference>
<keyword evidence="2" id="KW-1185">Reference proteome</keyword>
<dbReference type="Proteomes" id="UP001333110">
    <property type="component" value="Unassembled WGS sequence"/>
</dbReference>
<name>A0AAN7NML1_MYCAM</name>
<evidence type="ECO:0000313" key="2">
    <source>
        <dbReference type="Proteomes" id="UP001333110"/>
    </source>
</evidence>
<evidence type="ECO:0000313" key="1">
    <source>
        <dbReference type="EMBL" id="KAK4813713.1"/>
    </source>
</evidence>
<gene>
    <name evidence="1" type="ORF">QYF61_020920</name>
</gene>
<organism evidence="1 2">
    <name type="scientific">Mycteria americana</name>
    <name type="common">Wood stork</name>
    <dbReference type="NCBI Taxonomy" id="33587"/>
    <lineage>
        <taxon>Eukaryota</taxon>
        <taxon>Metazoa</taxon>
        <taxon>Chordata</taxon>
        <taxon>Craniata</taxon>
        <taxon>Vertebrata</taxon>
        <taxon>Euteleostomi</taxon>
        <taxon>Archelosauria</taxon>
        <taxon>Archosauria</taxon>
        <taxon>Dinosauria</taxon>
        <taxon>Saurischia</taxon>
        <taxon>Theropoda</taxon>
        <taxon>Coelurosauria</taxon>
        <taxon>Aves</taxon>
        <taxon>Neognathae</taxon>
        <taxon>Neoaves</taxon>
        <taxon>Aequornithes</taxon>
        <taxon>Ciconiiformes</taxon>
        <taxon>Ciconiidae</taxon>
        <taxon>Mycteria</taxon>
    </lineage>
</organism>
<dbReference type="AlphaFoldDB" id="A0AAN7NML1"/>
<dbReference type="EMBL" id="JAUNZN010000012">
    <property type="protein sequence ID" value="KAK4813713.1"/>
    <property type="molecule type" value="Genomic_DNA"/>
</dbReference>
<accession>A0AAN7NML1</accession>
<sequence>MLSPWVSLPWPFVKSTSRGYGIFSKSLAQILDSRHMDSAENKNVSTPTEHMRHLANKYTSMKACSPFPGHGTSGLQMKS</sequence>
<comment type="caution">
    <text evidence="1">The sequence shown here is derived from an EMBL/GenBank/DDBJ whole genome shotgun (WGS) entry which is preliminary data.</text>
</comment>